<keyword evidence="3 4" id="KW-0472">Membrane</keyword>
<evidence type="ECO:0000313" key="6">
    <source>
        <dbReference type="EMBL" id="SDI02318.1"/>
    </source>
</evidence>
<organism evidence="6 7">
    <name type="scientific">Alteribacillus bidgolensis</name>
    <dbReference type="NCBI Taxonomy" id="930129"/>
    <lineage>
        <taxon>Bacteria</taxon>
        <taxon>Bacillati</taxon>
        <taxon>Bacillota</taxon>
        <taxon>Bacilli</taxon>
        <taxon>Bacillales</taxon>
        <taxon>Bacillaceae</taxon>
        <taxon>Alteribacillus</taxon>
    </lineage>
</organism>
<sequence length="541" mass="60385">MGFKRKRKLKNILKKSLQAESNVQSSHSKETQQSVLHDRLQENVEEITRTLGSSTDVVTRVIYIGQDRLIKAGIIYLDGLVNNESIRDLMGALRAPVREIEEKDEHHFFCDQVVEVLKEGSLSAENTKKIDNFDSLFASVLSGDTAILFDGQTEGIMVNTKGGDQRAVTEPVTEQAVRGPQEGFTENLRTNTSLVRRKIENPNLWLETKRIGRSTKTAVAIMYINGIVNDKIVEEVRRRLARIDIDSVLESGYIEELIQDETFTPFPTMFNSERPDVVAAKLLEGRVALLVNGTPFVLTAPATFIEYFQVNEDYYQRATIGTFLRFLRIGAFFTGMLAPSLYIALTAFHQEMIPTPLLISLAAQREGIPFPVFVEALLMETIFEVLREAGTRMPKAAGQAVSIVGTFVIGIAAVEAGLVSAGMVIIVSLTAISTFVMPSYDMGIAVRLLRFPMMFLAAIFGLFGIFIGLMALVLHTANLRSFGVPYMVPFGPFIAADQKDALFRLPWRGMFSRPRLISQKNIVREDKPLNSKPDSRHEPKE</sequence>
<gene>
    <name evidence="6" type="ORF">SAMN05216352_104134</name>
</gene>
<dbReference type="Proteomes" id="UP000199017">
    <property type="component" value="Unassembled WGS sequence"/>
</dbReference>
<keyword evidence="5" id="KW-0812">Transmembrane</keyword>
<dbReference type="EMBL" id="FNDU01000004">
    <property type="protein sequence ID" value="SDI02318.1"/>
    <property type="molecule type" value="Genomic_DNA"/>
</dbReference>
<comment type="subcellular location">
    <subcellularLocation>
        <location evidence="4">Cell membrane</location>
    </subcellularLocation>
    <subcellularLocation>
        <location evidence="1">Membrane</location>
        <topology evidence="1">Multi-pass membrane protein</topology>
    </subcellularLocation>
</comment>
<keyword evidence="7" id="KW-1185">Reference proteome</keyword>
<comment type="similarity">
    <text evidence="2 4">Belongs to the GerABKA family.</text>
</comment>
<evidence type="ECO:0000256" key="4">
    <source>
        <dbReference type="PIRNR" id="PIRNR005690"/>
    </source>
</evidence>
<accession>A0A1G8H6P8</accession>
<dbReference type="GO" id="GO:0009847">
    <property type="term" value="P:spore germination"/>
    <property type="evidence" value="ECO:0007669"/>
    <property type="project" value="UniProtKB-UniRule"/>
</dbReference>
<dbReference type="PANTHER" id="PTHR22550">
    <property type="entry name" value="SPORE GERMINATION PROTEIN"/>
    <property type="match status" value="1"/>
</dbReference>
<feature type="transmembrane region" description="Helical" evidence="5">
    <location>
        <begin position="326"/>
        <end position="348"/>
    </location>
</feature>
<dbReference type="InterPro" id="IPR050768">
    <property type="entry name" value="UPF0353/GerABKA_families"/>
</dbReference>
<evidence type="ECO:0000256" key="1">
    <source>
        <dbReference type="ARBA" id="ARBA00004141"/>
    </source>
</evidence>
<evidence type="ECO:0000313" key="7">
    <source>
        <dbReference type="Proteomes" id="UP000199017"/>
    </source>
</evidence>
<evidence type="ECO:0000256" key="5">
    <source>
        <dbReference type="SAM" id="Phobius"/>
    </source>
</evidence>
<reference evidence="6 7" key="1">
    <citation type="submission" date="2016-10" db="EMBL/GenBank/DDBJ databases">
        <authorList>
            <person name="de Groot N.N."/>
        </authorList>
    </citation>
    <scope>NUCLEOTIDE SEQUENCE [LARGE SCALE GENOMIC DNA]</scope>
    <source>
        <strain evidence="7">P4B,CCM 7963,CECT 7998,DSM 25260,IBRC-M 10614,KCTC 13821</strain>
    </source>
</reference>
<dbReference type="RefSeq" id="WP_091583590.1">
    <property type="nucleotide sequence ID" value="NZ_FNDU01000004.1"/>
</dbReference>
<dbReference type="STRING" id="930129.SAMN05216352_104134"/>
<keyword evidence="5" id="KW-1133">Transmembrane helix</keyword>
<dbReference type="PIRSF" id="PIRSF005690">
    <property type="entry name" value="GerBA"/>
    <property type="match status" value="1"/>
</dbReference>
<evidence type="ECO:0000256" key="2">
    <source>
        <dbReference type="ARBA" id="ARBA00005278"/>
    </source>
</evidence>
<proteinExistence type="inferred from homology"/>
<evidence type="ECO:0000256" key="3">
    <source>
        <dbReference type="ARBA" id="ARBA00023136"/>
    </source>
</evidence>
<dbReference type="Pfam" id="PF03323">
    <property type="entry name" value="GerA"/>
    <property type="match status" value="1"/>
</dbReference>
<dbReference type="GO" id="GO:0005886">
    <property type="term" value="C:plasma membrane"/>
    <property type="evidence" value="ECO:0007669"/>
    <property type="project" value="UniProtKB-SubCell"/>
</dbReference>
<name>A0A1G8H6P8_9BACI</name>
<dbReference type="AlphaFoldDB" id="A0A1G8H6P8"/>
<protein>
    <submittedName>
        <fullName evidence="6">Spore germination protein KA</fullName>
    </submittedName>
</protein>
<dbReference type="InterPro" id="IPR004995">
    <property type="entry name" value="Spore_Ger"/>
</dbReference>
<dbReference type="PANTHER" id="PTHR22550:SF5">
    <property type="entry name" value="LEUCINE ZIPPER PROTEIN 4"/>
    <property type="match status" value="1"/>
</dbReference>
<feature type="transmembrane region" description="Helical" evidence="5">
    <location>
        <begin position="407"/>
        <end position="433"/>
    </location>
</feature>
<dbReference type="OrthoDB" id="9772630at2"/>
<feature type="transmembrane region" description="Helical" evidence="5">
    <location>
        <begin position="453"/>
        <end position="474"/>
    </location>
</feature>